<dbReference type="OrthoDB" id="3232986at2759"/>
<name>F8Q8U1_SERL3</name>
<dbReference type="InParanoid" id="F8Q8U1"/>
<dbReference type="AlphaFoldDB" id="F8Q8U1"/>
<keyword evidence="2" id="KW-1185">Reference proteome</keyword>
<organism evidence="2">
    <name type="scientific">Serpula lacrymans var. lacrymans (strain S7.3)</name>
    <name type="common">Dry rot fungus</name>
    <dbReference type="NCBI Taxonomy" id="936435"/>
    <lineage>
        <taxon>Eukaryota</taxon>
        <taxon>Fungi</taxon>
        <taxon>Dikarya</taxon>
        <taxon>Basidiomycota</taxon>
        <taxon>Agaricomycotina</taxon>
        <taxon>Agaricomycetes</taxon>
        <taxon>Agaricomycetidae</taxon>
        <taxon>Boletales</taxon>
        <taxon>Coniophorineae</taxon>
        <taxon>Serpulaceae</taxon>
        <taxon>Serpula</taxon>
    </lineage>
</organism>
<dbReference type="HOGENOM" id="CLU_006344_12_5_1"/>
<evidence type="ECO:0000313" key="1">
    <source>
        <dbReference type="EMBL" id="EGN94996.1"/>
    </source>
</evidence>
<sequence>HFSNGVSYMRQMTGCKHRDIQRTIACATAGAAPPGFICTICALVDFIYQAQAPVYTKKTIQAMVSSLQEFHCKKQAVLDAGGHHGTKGNILNHFQIPKLKLFQHFASSIKS</sequence>
<accession>F8Q8U1</accession>
<feature type="non-terminal residue" evidence="1">
    <location>
        <position position="111"/>
    </location>
</feature>
<protein>
    <submittedName>
        <fullName evidence="1">Uncharacterized protein</fullName>
    </submittedName>
</protein>
<gene>
    <name evidence="1" type="ORF">SERLA73DRAFT_27072</name>
</gene>
<feature type="non-terminal residue" evidence="1">
    <location>
        <position position="1"/>
    </location>
</feature>
<proteinExistence type="predicted"/>
<reference evidence="2" key="1">
    <citation type="journal article" date="2011" name="Science">
        <title>The plant cell wall-decomposing machinery underlies the functional diversity of forest fungi.</title>
        <authorList>
            <person name="Eastwood D.C."/>
            <person name="Floudas D."/>
            <person name="Binder M."/>
            <person name="Majcherczyk A."/>
            <person name="Schneider P."/>
            <person name="Aerts A."/>
            <person name="Asiegbu F.O."/>
            <person name="Baker S.E."/>
            <person name="Barry K."/>
            <person name="Bendiksby M."/>
            <person name="Blumentritt M."/>
            <person name="Coutinho P.M."/>
            <person name="Cullen D."/>
            <person name="de Vries R.P."/>
            <person name="Gathman A."/>
            <person name="Goodell B."/>
            <person name="Henrissat B."/>
            <person name="Ihrmark K."/>
            <person name="Kauserud H."/>
            <person name="Kohler A."/>
            <person name="LaButti K."/>
            <person name="Lapidus A."/>
            <person name="Lavin J.L."/>
            <person name="Lee Y.-H."/>
            <person name="Lindquist E."/>
            <person name="Lilly W."/>
            <person name="Lucas S."/>
            <person name="Morin E."/>
            <person name="Murat C."/>
            <person name="Oguiza J.A."/>
            <person name="Park J."/>
            <person name="Pisabarro A.G."/>
            <person name="Riley R."/>
            <person name="Rosling A."/>
            <person name="Salamov A."/>
            <person name="Schmidt O."/>
            <person name="Schmutz J."/>
            <person name="Skrede I."/>
            <person name="Stenlid J."/>
            <person name="Wiebenga A."/>
            <person name="Xie X."/>
            <person name="Kuees U."/>
            <person name="Hibbett D.S."/>
            <person name="Hoffmeister D."/>
            <person name="Hoegberg N."/>
            <person name="Martin F."/>
            <person name="Grigoriev I.V."/>
            <person name="Watkinson S.C."/>
        </authorList>
    </citation>
    <scope>NUCLEOTIDE SEQUENCE [LARGE SCALE GENOMIC DNA]</scope>
    <source>
        <strain evidence="2">strain S7.3</strain>
    </source>
</reference>
<dbReference type="EMBL" id="GL945486">
    <property type="protein sequence ID" value="EGN94996.1"/>
    <property type="molecule type" value="Genomic_DNA"/>
</dbReference>
<dbReference type="Proteomes" id="UP000008063">
    <property type="component" value="Unassembled WGS sequence"/>
</dbReference>
<evidence type="ECO:0000313" key="2">
    <source>
        <dbReference type="Proteomes" id="UP000008063"/>
    </source>
</evidence>